<sequence>MNVSFLKPNHMILLLAGILMAILLARSIMLRGWRISWSLVHSRSPKVFPLFYSCCTLWFVRHFLSAGLVRFGVA</sequence>
<dbReference type="EMBL" id="KZ679260">
    <property type="protein sequence ID" value="PTB42493.1"/>
    <property type="molecule type" value="Genomic_DNA"/>
</dbReference>
<protein>
    <submittedName>
        <fullName evidence="2">Uncharacterized protein</fullName>
    </submittedName>
</protein>
<feature type="transmembrane region" description="Helical" evidence="1">
    <location>
        <begin position="50"/>
        <end position="73"/>
    </location>
</feature>
<name>A0A2T3ZCG1_TRIA4</name>
<gene>
    <name evidence="2" type="ORF">M441DRAFT_391074</name>
</gene>
<accession>A0A2T3ZCG1</accession>
<keyword evidence="1" id="KW-0472">Membrane</keyword>
<dbReference type="AlphaFoldDB" id="A0A2T3ZCG1"/>
<evidence type="ECO:0000313" key="3">
    <source>
        <dbReference type="Proteomes" id="UP000240493"/>
    </source>
</evidence>
<keyword evidence="3" id="KW-1185">Reference proteome</keyword>
<proteinExistence type="predicted"/>
<evidence type="ECO:0000256" key="1">
    <source>
        <dbReference type="SAM" id="Phobius"/>
    </source>
</evidence>
<reference evidence="2 3" key="1">
    <citation type="submission" date="2016-07" db="EMBL/GenBank/DDBJ databases">
        <title>Multiple horizontal gene transfer events from other fungi enriched the ability of initially mycotrophic Trichoderma (Ascomycota) to feed on dead plant biomass.</title>
        <authorList>
            <consortium name="DOE Joint Genome Institute"/>
            <person name="Aerts A."/>
            <person name="Atanasova L."/>
            <person name="Chenthamara K."/>
            <person name="Zhang J."/>
            <person name="Grujic M."/>
            <person name="Henrissat B."/>
            <person name="Kuo A."/>
            <person name="Salamov A."/>
            <person name="Lipzen A."/>
            <person name="Labutti K."/>
            <person name="Barry K."/>
            <person name="Miao Y."/>
            <person name="Rahimi M.J."/>
            <person name="Shen Q."/>
            <person name="Grigoriev I.V."/>
            <person name="Kubicek C.P."/>
            <person name="Druzhinina I.S."/>
        </authorList>
    </citation>
    <scope>NUCLEOTIDE SEQUENCE [LARGE SCALE GENOMIC DNA]</scope>
    <source>
        <strain evidence="2 3">CBS 433.97</strain>
    </source>
</reference>
<keyword evidence="1" id="KW-0812">Transmembrane</keyword>
<organism evidence="2 3">
    <name type="scientific">Trichoderma asperellum (strain ATCC 204424 / CBS 433.97 / NBRC 101777)</name>
    <dbReference type="NCBI Taxonomy" id="1042311"/>
    <lineage>
        <taxon>Eukaryota</taxon>
        <taxon>Fungi</taxon>
        <taxon>Dikarya</taxon>
        <taxon>Ascomycota</taxon>
        <taxon>Pezizomycotina</taxon>
        <taxon>Sordariomycetes</taxon>
        <taxon>Hypocreomycetidae</taxon>
        <taxon>Hypocreales</taxon>
        <taxon>Hypocreaceae</taxon>
        <taxon>Trichoderma</taxon>
    </lineage>
</organism>
<evidence type="ECO:0000313" key="2">
    <source>
        <dbReference type="EMBL" id="PTB42493.1"/>
    </source>
</evidence>
<keyword evidence="1" id="KW-1133">Transmembrane helix</keyword>
<feature type="transmembrane region" description="Helical" evidence="1">
    <location>
        <begin position="12"/>
        <end position="30"/>
    </location>
</feature>
<dbReference type="Proteomes" id="UP000240493">
    <property type="component" value="Unassembled WGS sequence"/>
</dbReference>